<reference evidence="1 2" key="1">
    <citation type="journal article" date="2023" name="G3 (Bethesda)">
        <title>A chromosome-level genome assembly of Zasmidium syzygii isolated from banana leaves.</title>
        <authorList>
            <person name="van Westerhoven A.C."/>
            <person name="Mehrabi R."/>
            <person name="Talebi R."/>
            <person name="Steentjes M.B.F."/>
            <person name="Corcolon B."/>
            <person name="Chong P.A."/>
            <person name="Kema G.H.J."/>
            <person name="Seidl M.F."/>
        </authorList>
    </citation>
    <scope>NUCLEOTIDE SEQUENCE [LARGE SCALE GENOMIC DNA]</scope>
    <source>
        <strain evidence="1 2">P124</strain>
    </source>
</reference>
<keyword evidence="2" id="KW-1185">Reference proteome</keyword>
<accession>A0ABR0EUL9</accession>
<evidence type="ECO:0000313" key="2">
    <source>
        <dbReference type="Proteomes" id="UP001305779"/>
    </source>
</evidence>
<sequence length="296" mass="35361">MERRPTAESLSKCNLQESSPLFTTLPAELRTFIFELATSPYDDPAHPYKKTAYYYRPGYHAKPKTDIALLSTCRLIWLETNHLPLQQSCPTFWFKVDERRPRWTREAPVPGRRYTLRKPTMQRITEEDRYKRFVASLHGVRPREIRFFAQLHWLESWQLTYLLSSTQPIPPRIVVTVRHTDWWYWETDRGLEMKKEWLQRLLKFNSGVRMAKEFVLELETLEWKVEHLFSAVIEGVKKECGRVEGWVLQEDAGKEVLEWTGPTKIGGKMWMPYVARAELRYKVLRLVWRRQEEKSG</sequence>
<dbReference type="Proteomes" id="UP001305779">
    <property type="component" value="Unassembled WGS sequence"/>
</dbReference>
<comment type="caution">
    <text evidence="1">The sequence shown here is derived from an EMBL/GenBank/DDBJ whole genome shotgun (WGS) entry which is preliminary data.</text>
</comment>
<gene>
    <name evidence="1" type="ORF">PRZ48_002740</name>
</gene>
<dbReference type="EMBL" id="JAXOVC010000002">
    <property type="protein sequence ID" value="KAK4504778.1"/>
    <property type="molecule type" value="Genomic_DNA"/>
</dbReference>
<name>A0ABR0EUL9_ZASCE</name>
<proteinExistence type="predicted"/>
<organism evidence="1 2">
    <name type="scientific">Zasmidium cellare</name>
    <name type="common">Wine cellar mold</name>
    <name type="synonym">Racodium cellare</name>
    <dbReference type="NCBI Taxonomy" id="395010"/>
    <lineage>
        <taxon>Eukaryota</taxon>
        <taxon>Fungi</taxon>
        <taxon>Dikarya</taxon>
        <taxon>Ascomycota</taxon>
        <taxon>Pezizomycotina</taxon>
        <taxon>Dothideomycetes</taxon>
        <taxon>Dothideomycetidae</taxon>
        <taxon>Mycosphaerellales</taxon>
        <taxon>Mycosphaerellaceae</taxon>
        <taxon>Zasmidium</taxon>
    </lineage>
</organism>
<evidence type="ECO:0000313" key="1">
    <source>
        <dbReference type="EMBL" id="KAK4504778.1"/>
    </source>
</evidence>
<protein>
    <submittedName>
        <fullName evidence="1">Uncharacterized protein</fullName>
    </submittedName>
</protein>